<dbReference type="PROSITE" id="PS51782">
    <property type="entry name" value="LYSM"/>
    <property type="match status" value="1"/>
</dbReference>
<dbReference type="SUPFAM" id="SSF54106">
    <property type="entry name" value="LysM domain"/>
    <property type="match status" value="1"/>
</dbReference>
<name>A0A7C1FFK7_9THEO</name>
<dbReference type="SMART" id="SM00257">
    <property type="entry name" value="LysM"/>
    <property type="match status" value="1"/>
</dbReference>
<dbReference type="Gene3D" id="3.10.350.10">
    <property type="entry name" value="LysM domain"/>
    <property type="match status" value="1"/>
</dbReference>
<dbReference type="InterPro" id="IPR018392">
    <property type="entry name" value="LysM"/>
</dbReference>
<gene>
    <name evidence="2" type="ORF">ENQ35_02945</name>
</gene>
<sequence length="517" mass="54752">MVCADKYELLKVNQVIGEGALSFTEEREISLGPEQPGVETLLSVKATPRVVSQEVLTGKVLVEGEVDLQLTYVACVPEAPVYAAHLVVPFVRSINVAGALPGMHAHVTEAVTGSEVRPKEACSREFDAAVTITLQAKVTEHRELEVLVEAPPGVAVRELKKLRVDDVVAATVVEVPVVGKCRVSPDKPAVAEILDLVTETEITRVKTAPDEVFITGNLHSRLLYQAATAAGPVHHLDCTLPFRTTVTVPGVRAQMKAQVGARVVAAEAWVEDTPTRAVEVEALLSCRLVVVEPKQLNVVMAVDGNVTVARTKLQAESVVGENDAVVVLSGITLLPLADPPAEQVLATEPLGVTVKTTEIVDDTVVARGFAEIRVIYTAATPEQGVYAASAPLEFVARVRVEGASPHHLVHVSPVIDYAVAKVKNAAIVVDAAVAVTAKVTEMVLEEVITCITLPEAPPTLPGRVIQHTVAPGDTFYALARQYGTPVEAIMAANPGVDPNNLQVGQVINIPVPAVNVT</sequence>
<feature type="domain" description="LysM" evidence="1">
    <location>
        <begin position="465"/>
        <end position="509"/>
    </location>
</feature>
<organism evidence="2">
    <name type="scientific">Ammonifex degensii</name>
    <dbReference type="NCBI Taxonomy" id="42838"/>
    <lineage>
        <taxon>Bacteria</taxon>
        <taxon>Bacillati</taxon>
        <taxon>Bacillota</taxon>
        <taxon>Clostridia</taxon>
        <taxon>Thermoanaerobacterales</taxon>
        <taxon>Thermoanaerobacteraceae</taxon>
        <taxon>Ammonifex</taxon>
    </lineage>
</organism>
<dbReference type="CDD" id="cd00118">
    <property type="entry name" value="LysM"/>
    <property type="match status" value="1"/>
</dbReference>
<dbReference type="EMBL" id="DSMV01000178">
    <property type="protein sequence ID" value="HDW51679.1"/>
    <property type="molecule type" value="Genomic_DNA"/>
</dbReference>
<dbReference type="Pfam" id="PF12673">
    <property type="entry name" value="SipL"/>
    <property type="match status" value="3"/>
</dbReference>
<accession>A0A7C1FFK7</accession>
<dbReference type="AlphaFoldDB" id="A0A7C1FFK7"/>
<evidence type="ECO:0000259" key="1">
    <source>
        <dbReference type="PROSITE" id="PS51782"/>
    </source>
</evidence>
<dbReference type="PANTHER" id="PTHR33734">
    <property type="entry name" value="LYSM DOMAIN-CONTAINING GPI-ANCHORED PROTEIN 2"/>
    <property type="match status" value="1"/>
</dbReference>
<dbReference type="InterPro" id="IPR036779">
    <property type="entry name" value="LysM_dom_sf"/>
</dbReference>
<protein>
    <submittedName>
        <fullName evidence="2">DUF3794 domain-containing protein</fullName>
    </submittedName>
</protein>
<proteinExistence type="predicted"/>
<reference evidence="2" key="1">
    <citation type="journal article" date="2020" name="mSystems">
        <title>Genome- and Community-Level Interaction Insights into Carbon Utilization and Element Cycling Functions of Hydrothermarchaeota in Hydrothermal Sediment.</title>
        <authorList>
            <person name="Zhou Z."/>
            <person name="Liu Y."/>
            <person name="Xu W."/>
            <person name="Pan J."/>
            <person name="Luo Z.H."/>
            <person name="Li M."/>
        </authorList>
    </citation>
    <scope>NUCLEOTIDE SEQUENCE [LARGE SCALE GENOMIC DNA]</scope>
    <source>
        <strain evidence="2">SpSt-301</strain>
    </source>
</reference>
<comment type="caution">
    <text evidence="2">The sequence shown here is derived from an EMBL/GenBank/DDBJ whole genome shotgun (WGS) entry which is preliminary data.</text>
</comment>
<dbReference type="InterPro" id="IPR024300">
    <property type="entry name" value="SipL_SPOCS_dom"/>
</dbReference>
<dbReference type="PANTHER" id="PTHR33734:SF22">
    <property type="entry name" value="MEMBRANE-BOUND LYTIC MUREIN TRANSGLYCOSYLASE D"/>
    <property type="match status" value="1"/>
</dbReference>
<dbReference type="Pfam" id="PF01476">
    <property type="entry name" value="LysM"/>
    <property type="match status" value="1"/>
</dbReference>
<evidence type="ECO:0000313" key="2">
    <source>
        <dbReference type="EMBL" id="HDW51679.1"/>
    </source>
</evidence>